<proteinExistence type="predicted"/>
<protein>
    <submittedName>
        <fullName evidence="1">Uncharacterized protein</fullName>
    </submittedName>
</protein>
<evidence type="ECO:0000313" key="1">
    <source>
        <dbReference type="EMBL" id="CAE6789387.1"/>
    </source>
</evidence>
<sequence>MIAARVLPYGTLLLRPIVPAPDLDIGDIAGHGIRASCTS</sequence>
<dbReference type="Proteomes" id="UP000675880">
    <property type="component" value="Unassembled WGS sequence"/>
</dbReference>
<keyword evidence="2" id="KW-1185">Reference proteome</keyword>
<name>A0ABN7MBK9_9BACT</name>
<dbReference type="EMBL" id="CAJNBJ010000018">
    <property type="protein sequence ID" value="CAE6789387.1"/>
    <property type="molecule type" value="Genomic_DNA"/>
</dbReference>
<comment type="caution">
    <text evidence="1">The sequence shown here is derived from an EMBL/GenBank/DDBJ whole genome shotgun (WGS) entry which is preliminary data.</text>
</comment>
<accession>A0ABN7MBK9</accession>
<reference evidence="1 2" key="1">
    <citation type="submission" date="2021-02" db="EMBL/GenBank/DDBJ databases">
        <authorList>
            <person name="Han P."/>
        </authorList>
    </citation>
    <scope>NUCLEOTIDE SEQUENCE [LARGE SCALE GENOMIC DNA]</scope>
    <source>
        <strain evidence="1">Candidatus Nitrospira sp. ZN2</strain>
    </source>
</reference>
<organism evidence="1 2">
    <name type="scientific">Nitrospira defluvii</name>
    <dbReference type="NCBI Taxonomy" id="330214"/>
    <lineage>
        <taxon>Bacteria</taxon>
        <taxon>Pseudomonadati</taxon>
        <taxon>Nitrospirota</taxon>
        <taxon>Nitrospiria</taxon>
        <taxon>Nitrospirales</taxon>
        <taxon>Nitrospiraceae</taxon>
        <taxon>Nitrospira</taxon>
    </lineage>
</organism>
<evidence type="ECO:0000313" key="2">
    <source>
        <dbReference type="Proteomes" id="UP000675880"/>
    </source>
</evidence>
<gene>
    <name evidence="1" type="ORF">NSPZN2_50269</name>
</gene>